<feature type="region of interest" description="Disordered" evidence="1">
    <location>
        <begin position="120"/>
        <end position="152"/>
    </location>
</feature>
<feature type="compositionally biased region" description="Basic residues" evidence="1">
    <location>
        <begin position="143"/>
        <end position="152"/>
    </location>
</feature>
<dbReference type="KEGG" id="deo:CAY53_12030"/>
<proteinExistence type="predicted"/>
<dbReference type="Proteomes" id="UP000239867">
    <property type="component" value="Chromosome"/>
</dbReference>
<evidence type="ECO:0000313" key="2">
    <source>
        <dbReference type="EMBL" id="AVD72115.1"/>
    </source>
</evidence>
<evidence type="ECO:0000256" key="1">
    <source>
        <dbReference type="SAM" id="MobiDB-lite"/>
    </source>
</evidence>
<name>A0A2L1GQZ2_9BACT</name>
<dbReference type="EMBL" id="CP021255">
    <property type="protein sequence ID" value="AVD72115.1"/>
    <property type="molecule type" value="Genomic_DNA"/>
</dbReference>
<organism evidence="2 3">
    <name type="scientific">Desulfobulbus oralis</name>
    <dbReference type="NCBI Taxonomy" id="1986146"/>
    <lineage>
        <taxon>Bacteria</taxon>
        <taxon>Pseudomonadati</taxon>
        <taxon>Thermodesulfobacteriota</taxon>
        <taxon>Desulfobulbia</taxon>
        <taxon>Desulfobulbales</taxon>
        <taxon>Desulfobulbaceae</taxon>
        <taxon>Desulfobulbus</taxon>
    </lineage>
</organism>
<feature type="compositionally biased region" description="Low complexity" evidence="1">
    <location>
        <begin position="125"/>
        <end position="142"/>
    </location>
</feature>
<dbReference type="AlphaFoldDB" id="A0A2L1GQZ2"/>
<protein>
    <submittedName>
        <fullName evidence="2">Uncharacterized protein</fullName>
    </submittedName>
</protein>
<accession>A0A2L1GQZ2</accession>
<sequence length="152" mass="16459">MQSLEANAAHFVKSQQLDELHLILQQHEDAAKKEFAEKMALIQAGLDAAAQRDEHFEAAISRLDDIAIRLAEMEQRVSASADLANQMDALKGDLSGNVQELHLKIATLKDDLQQQISAMPVQNTHPAPKAAAAHAKPGNAKAHSNKKKGSAQ</sequence>
<reference evidence="2" key="1">
    <citation type="submission" date="2017-05" db="EMBL/GenBank/DDBJ databases">
        <authorList>
            <person name="Song R."/>
            <person name="Chenine A.L."/>
            <person name="Ruprecht R.M."/>
        </authorList>
    </citation>
    <scope>NUCLEOTIDE SEQUENCE</scope>
    <source>
        <strain evidence="2">ORNL</strain>
    </source>
</reference>
<reference evidence="2" key="2">
    <citation type="journal article" date="2018" name="MBio">
        <title>Insights into the evolution of host association through the isolation and characterization of a novel human periodontal pathobiont, Desulfobulbus oralis.</title>
        <authorList>
            <person name="Cross K.L."/>
            <person name="Chirania P."/>
            <person name="Xiong W."/>
            <person name="Beall C.J."/>
            <person name="Elkins J.G."/>
            <person name="Giannone R.J."/>
            <person name="Griffen A.L."/>
            <person name="Guss A.M."/>
            <person name="Hettich R.L."/>
            <person name="Joshi S.S."/>
            <person name="Mokrzan E.M."/>
            <person name="Martin R.K."/>
            <person name="Zhulin I.B."/>
            <person name="Leys E.J."/>
            <person name="Podar M."/>
        </authorList>
    </citation>
    <scope>NUCLEOTIDE SEQUENCE [LARGE SCALE GENOMIC DNA]</scope>
    <source>
        <strain evidence="2">ORNL</strain>
    </source>
</reference>
<gene>
    <name evidence="2" type="ORF">CAY53_12030</name>
</gene>
<evidence type="ECO:0000313" key="3">
    <source>
        <dbReference type="Proteomes" id="UP000239867"/>
    </source>
</evidence>
<keyword evidence="3" id="KW-1185">Reference proteome</keyword>